<sequence>MKKPYEGVKKILYGPAKEQCPEKAFEERHPQFINPSS</sequence>
<evidence type="ECO:0000313" key="2">
    <source>
        <dbReference type="Proteomes" id="UP000075683"/>
    </source>
</evidence>
<accession>A0A150LK74</accession>
<gene>
    <name evidence="1" type="ORF">B4135_0370</name>
</gene>
<comment type="caution">
    <text evidence="1">The sequence shown here is derived from an EMBL/GenBank/DDBJ whole genome shotgun (WGS) entry which is preliminary data.</text>
</comment>
<protein>
    <submittedName>
        <fullName evidence="1">Uncharacterized protein</fullName>
    </submittedName>
</protein>
<reference evidence="1 2" key="1">
    <citation type="submission" date="2016-01" db="EMBL/GenBank/DDBJ databases">
        <title>Draft Genome Sequences of Seven Thermophilic Sporeformers Isolated from Foods.</title>
        <authorList>
            <person name="Berendsen E.M."/>
            <person name="Wells-Bennik M.H."/>
            <person name="Krawcyk A.O."/>
            <person name="De Jong A."/>
            <person name="Holsappel S."/>
            <person name="Eijlander R.T."/>
            <person name="Kuipers O.P."/>
        </authorList>
    </citation>
    <scope>NUCLEOTIDE SEQUENCE [LARGE SCALE GENOMIC DNA]</scope>
    <source>
        <strain evidence="1 2">B4135</strain>
    </source>
</reference>
<evidence type="ECO:0000313" key="1">
    <source>
        <dbReference type="EMBL" id="KYD12771.1"/>
    </source>
</evidence>
<dbReference type="Proteomes" id="UP000075683">
    <property type="component" value="Unassembled WGS sequence"/>
</dbReference>
<dbReference type="AlphaFoldDB" id="A0A150LK74"/>
<dbReference type="EMBL" id="LQYT01000090">
    <property type="protein sequence ID" value="KYD12771.1"/>
    <property type="molecule type" value="Genomic_DNA"/>
</dbReference>
<organism evidence="1 2">
    <name type="scientific">Caldibacillus debilis</name>
    <dbReference type="NCBI Taxonomy" id="301148"/>
    <lineage>
        <taxon>Bacteria</taxon>
        <taxon>Bacillati</taxon>
        <taxon>Bacillota</taxon>
        <taxon>Bacilli</taxon>
        <taxon>Bacillales</taxon>
        <taxon>Bacillaceae</taxon>
        <taxon>Caldibacillus</taxon>
    </lineage>
</organism>
<proteinExistence type="predicted"/>
<name>A0A150LK74_9BACI</name>